<accession>A0ABU7B125</accession>
<sequence>MLIYSFWNGPGLSPIDYLWTVLKIQLCARKLTSLSSTKDAKKSGEISIENHTRWQQKIEEQCAKRHSVHVLILAPNSHLGASKTSVLEFSHGHKINSTALFLYVWR</sequence>
<proteinExistence type="predicted"/>
<organism evidence="1 2">
    <name type="scientific">Ataeniobius toweri</name>
    <dbReference type="NCBI Taxonomy" id="208326"/>
    <lineage>
        <taxon>Eukaryota</taxon>
        <taxon>Metazoa</taxon>
        <taxon>Chordata</taxon>
        <taxon>Craniata</taxon>
        <taxon>Vertebrata</taxon>
        <taxon>Euteleostomi</taxon>
        <taxon>Actinopterygii</taxon>
        <taxon>Neopterygii</taxon>
        <taxon>Teleostei</taxon>
        <taxon>Neoteleostei</taxon>
        <taxon>Acanthomorphata</taxon>
        <taxon>Ovalentaria</taxon>
        <taxon>Atherinomorphae</taxon>
        <taxon>Cyprinodontiformes</taxon>
        <taxon>Goodeidae</taxon>
        <taxon>Ataeniobius</taxon>
    </lineage>
</organism>
<gene>
    <name evidence="1" type="ORF">ATANTOWER_019666</name>
</gene>
<protein>
    <submittedName>
        <fullName evidence="1">Uncharacterized protein</fullName>
    </submittedName>
</protein>
<evidence type="ECO:0000313" key="1">
    <source>
        <dbReference type="EMBL" id="MED6243403.1"/>
    </source>
</evidence>
<name>A0ABU7B125_9TELE</name>
<keyword evidence="2" id="KW-1185">Reference proteome</keyword>
<comment type="caution">
    <text evidence="1">The sequence shown here is derived from an EMBL/GenBank/DDBJ whole genome shotgun (WGS) entry which is preliminary data.</text>
</comment>
<reference evidence="1 2" key="1">
    <citation type="submission" date="2021-07" db="EMBL/GenBank/DDBJ databases">
        <authorList>
            <person name="Palmer J.M."/>
        </authorList>
    </citation>
    <scope>NUCLEOTIDE SEQUENCE [LARGE SCALE GENOMIC DNA]</scope>
    <source>
        <strain evidence="1 2">AT_MEX2019</strain>
        <tissue evidence="1">Muscle</tissue>
    </source>
</reference>
<dbReference type="EMBL" id="JAHUTI010033629">
    <property type="protein sequence ID" value="MED6243403.1"/>
    <property type="molecule type" value="Genomic_DNA"/>
</dbReference>
<evidence type="ECO:0000313" key="2">
    <source>
        <dbReference type="Proteomes" id="UP001345963"/>
    </source>
</evidence>
<dbReference type="Proteomes" id="UP001345963">
    <property type="component" value="Unassembled WGS sequence"/>
</dbReference>